<evidence type="ECO:0000256" key="1">
    <source>
        <dbReference type="SAM" id="Phobius"/>
    </source>
</evidence>
<keyword evidence="1" id="KW-0812">Transmembrane</keyword>
<sequence length="314" mass="35570">MYLNNIQTNVHKHFSSYSTKFGCDMRKWRPSLGTEAKLSSFTTVTANANLYVHQSCTKVSRLRIKVKCTCHLFIGNRTDTGFQFTLTIKYPGLRQNNDTQCSRNRTGYKHICRRRATIFDPQKLEHVFCQLNGTYDDISFSYSTSRSLPLESLPLEFEEVRNVSVREIRTCVNNATTFKISASGFPSPKFKDFGCTYVNKSTVIGVRSQKFFTVENDEITFKLPGSYTCSCYVSNKHSALNSSYVNWGDVILVENCGPTNIKVDNADRSANEISVVLPSLTLVAVWIAVISAAVLYARERKKKEKSISELNCQK</sequence>
<dbReference type="InParanoid" id="T1ES27"/>
<protein>
    <submittedName>
        <fullName evidence="2 3">Uncharacterized protein</fullName>
    </submittedName>
</protein>
<evidence type="ECO:0000313" key="3">
    <source>
        <dbReference type="EnsemblMetazoa" id="HelroP161950"/>
    </source>
</evidence>
<reference evidence="4" key="1">
    <citation type="submission" date="2012-12" db="EMBL/GenBank/DDBJ databases">
        <authorList>
            <person name="Hellsten U."/>
            <person name="Grimwood J."/>
            <person name="Chapman J.A."/>
            <person name="Shapiro H."/>
            <person name="Aerts A."/>
            <person name="Otillar R.P."/>
            <person name="Terry A.Y."/>
            <person name="Boore J.L."/>
            <person name="Simakov O."/>
            <person name="Marletaz F."/>
            <person name="Cho S.-J."/>
            <person name="Edsinger-Gonzales E."/>
            <person name="Havlak P."/>
            <person name="Kuo D.-H."/>
            <person name="Larsson T."/>
            <person name="Lv J."/>
            <person name="Arendt D."/>
            <person name="Savage R."/>
            <person name="Osoegawa K."/>
            <person name="de Jong P."/>
            <person name="Lindberg D.R."/>
            <person name="Seaver E.C."/>
            <person name="Weisblat D.A."/>
            <person name="Putnam N.H."/>
            <person name="Grigoriev I.V."/>
            <person name="Rokhsar D.S."/>
        </authorList>
    </citation>
    <scope>NUCLEOTIDE SEQUENCE</scope>
</reference>
<keyword evidence="1" id="KW-0472">Membrane</keyword>
<keyword evidence="1" id="KW-1133">Transmembrane helix</keyword>
<accession>T1ES27</accession>
<feature type="transmembrane region" description="Helical" evidence="1">
    <location>
        <begin position="275"/>
        <end position="297"/>
    </location>
</feature>
<proteinExistence type="predicted"/>
<dbReference type="EnsemblMetazoa" id="HelroT161950">
    <property type="protein sequence ID" value="HelroP161950"/>
    <property type="gene ID" value="HelroG161950"/>
</dbReference>
<gene>
    <name evidence="3" type="primary">20199377</name>
    <name evidence="2" type="ORF">HELRODRAFT_161950</name>
</gene>
<dbReference type="EMBL" id="AMQM01000981">
    <property type="status" value="NOT_ANNOTATED_CDS"/>
    <property type="molecule type" value="Genomic_DNA"/>
</dbReference>
<dbReference type="RefSeq" id="XP_009020068.1">
    <property type="nucleotide sequence ID" value="XM_009021820.1"/>
</dbReference>
<dbReference type="HOGENOM" id="CLU_886453_0_0_1"/>
<organism evidence="3 4">
    <name type="scientific">Helobdella robusta</name>
    <name type="common">Californian leech</name>
    <dbReference type="NCBI Taxonomy" id="6412"/>
    <lineage>
        <taxon>Eukaryota</taxon>
        <taxon>Metazoa</taxon>
        <taxon>Spiralia</taxon>
        <taxon>Lophotrochozoa</taxon>
        <taxon>Annelida</taxon>
        <taxon>Clitellata</taxon>
        <taxon>Hirudinea</taxon>
        <taxon>Rhynchobdellida</taxon>
        <taxon>Glossiphoniidae</taxon>
        <taxon>Helobdella</taxon>
    </lineage>
</organism>
<reference evidence="3" key="3">
    <citation type="submission" date="2015-06" db="UniProtKB">
        <authorList>
            <consortium name="EnsemblMetazoa"/>
        </authorList>
    </citation>
    <scope>IDENTIFICATION</scope>
</reference>
<dbReference type="AlphaFoldDB" id="T1ES27"/>
<dbReference type="Proteomes" id="UP000015101">
    <property type="component" value="Unassembled WGS sequence"/>
</dbReference>
<dbReference type="CTD" id="20199377"/>
<evidence type="ECO:0000313" key="2">
    <source>
        <dbReference type="EMBL" id="ESO02660.1"/>
    </source>
</evidence>
<name>T1ES27_HELRO</name>
<dbReference type="EMBL" id="KB096742">
    <property type="protein sequence ID" value="ESO02660.1"/>
    <property type="molecule type" value="Genomic_DNA"/>
</dbReference>
<evidence type="ECO:0000313" key="4">
    <source>
        <dbReference type="Proteomes" id="UP000015101"/>
    </source>
</evidence>
<dbReference type="KEGG" id="hro:HELRODRAFT_161950"/>
<reference evidence="2 4" key="2">
    <citation type="journal article" date="2013" name="Nature">
        <title>Insights into bilaterian evolution from three spiralian genomes.</title>
        <authorList>
            <person name="Simakov O."/>
            <person name="Marletaz F."/>
            <person name="Cho S.J."/>
            <person name="Edsinger-Gonzales E."/>
            <person name="Havlak P."/>
            <person name="Hellsten U."/>
            <person name="Kuo D.H."/>
            <person name="Larsson T."/>
            <person name="Lv J."/>
            <person name="Arendt D."/>
            <person name="Savage R."/>
            <person name="Osoegawa K."/>
            <person name="de Jong P."/>
            <person name="Grimwood J."/>
            <person name="Chapman J.A."/>
            <person name="Shapiro H."/>
            <person name="Aerts A."/>
            <person name="Otillar R.P."/>
            <person name="Terry A.Y."/>
            <person name="Boore J.L."/>
            <person name="Grigoriev I.V."/>
            <person name="Lindberg D.R."/>
            <person name="Seaver E.C."/>
            <person name="Weisblat D.A."/>
            <person name="Putnam N.H."/>
            <person name="Rokhsar D.S."/>
        </authorList>
    </citation>
    <scope>NUCLEOTIDE SEQUENCE</scope>
</reference>
<dbReference type="GeneID" id="20199377"/>
<keyword evidence="4" id="KW-1185">Reference proteome</keyword>